<dbReference type="Proteomes" id="UP000287243">
    <property type="component" value="Chromosome"/>
</dbReference>
<evidence type="ECO:0000313" key="4">
    <source>
        <dbReference type="Proteomes" id="UP000287243"/>
    </source>
</evidence>
<dbReference type="Pfam" id="PF01541">
    <property type="entry name" value="GIY-YIG"/>
    <property type="match status" value="1"/>
</dbReference>
<sequence length="93" mass="10949">MVECSDGTYYTGYTPCLKRRIGLHNKGKGARYTRDRGPVKLVWHKRYRNFKPAFLEEKRIKTLTRRQKEALVKGLKSRVILKKGGRSVKRGRR</sequence>
<gene>
    <name evidence="3" type="ORF">BU251_02340</name>
</gene>
<dbReference type="Gene3D" id="3.40.1440.10">
    <property type="entry name" value="GIY-YIG endonuclease"/>
    <property type="match status" value="1"/>
</dbReference>
<dbReference type="SUPFAM" id="SSF82771">
    <property type="entry name" value="GIY-YIG endonuclease"/>
    <property type="match status" value="1"/>
</dbReference>
<keyword evidence="4" id="KW-1185">Reference proteome</keyword>
<dbReference type="EMBL" id="CP019384">
    <property type="protein sequence ID" value="QAT17990.1"/>
    <property type="molecule type" value="Genomic_DNA"/>
</dbReference>
<feature type="domain" description="GIY-YIG" evidence="2">
    <location>
        <begin position="1"/>
        <end position="70"/>
    </location>
</feature>
<dbReference type="AlphaFoldDB" id="A0A410P738"/>
<accession>A0A410P738</accession>
<evidence type="ECO:0000313" key="3">
    <source>
        <dbReference type="EMBL" id="QAT17990.1"/>
    </source>
</evidence>
<protein>
    <recommendedName>
        <fullName evidence="2">GIY-YIG domain-containing protein</fullName>
    </recommendedName>
</protein>
<evidence type="ECO:0000259" key="2">
    <source>
        <dbReference type="PROSITE" id="PS50164"/>
    </source>
</evidence>
<evidence type="ECO:0000256" key="1">
    <source>
        <dbReference type="ARBA" id="ARBA00007435"/>
    </source>
</evidence>
<dbReference type="PANTHER" id="PTHR34477:SF1">
    <property type="entry name" value="UPF0213 PROTEIN YHBQ"/>
    <property type="match status" value="1"/>
</dbReference>
<dbReference type="InterPro" id="IPR035901">
    <property type="entry name" value="GIY-YIG_endonuc_sf"/>
</dbReference>
<dbReference type="InterPro" id="IPR050190">
    <property type="entry name" value="UPF0213_domain"/>
</dbReference>
<dbReference type="KEGG" id="vai:BU251_02340"/>
<dbReference type="PANTHER" id="PTHR34477">
    <property type="entry name" value="UPF0213 PROTEIN YHBQ"/>
    <property type="match status" value="1"/>
</dbReference>
<dbReference type="CDD" id="cd10456">
    <property type="entry name" value="GIY-YIG_UPF0213"/>
    <property type="match status" value="1"/>
</dbReference>
<organism evidence="3 4">
    <name type="scientific">Velamenicoccus archaeovorus</name>
    <dbReference type="NCBI Taxonomy" id="1930593"/>
    <lineage>
        <taxon>Bacteria</taxon>
        <taxon>Pseudomonadati</taxon>
        <taxon>Candidatus Omnitrophota</taxon>
        <taxon>Candidatus Velamenicoccus</taxon>
    </lineage>
</organism>
<reference evidence="3 4" key="1">
    <citation type="submission" date="2017-01" db="EMBL/GenBank/DDBJ databases">
        <title>First insights into the biology of 'candidatus Vampirococcus archaeovorus'.</title>
        <authorList>
            <person name="Kizina J."/>
            <person name="Jordan S."/>
            <person name="Stueber K."/>
            <person name="Reinhardt R."/>
            <person name="Harder J."/>
        </authorList>
    </citation>
    <scope>NUCLEOTIDE SEQUENCE [LARGE SCALE GENOMIC DNA]</scope>
    <source>
        <strain evidence="3 4">LiM</strain>
    </source>
</reference>
<name>A0A410P738_VELA1</name>
<dbReference type="InterPro" id="IPR000305">
    <property type="entry name" value="GIY-YIG_endonuc"/>
</dbReference>
<comment type="similarity">
    <text evidence="1">Belongs to the UPF0213 family.</text>
</comment>
<dbReference type="PROSITE" id="PS50164">
    <property type="entry name" value="GIY_YIG"/>
    <property type="match status" value="1"/>
</dbReference>
<proteinExistence type="inferred from homology"/>